<evidence type="ECO:0000256" key="1">
    <source>
        <dbReference type="SAM" id="MobiDB-lite"/>
    </source>
</evidence>
<proteinExistence type="predicted"/>
<dbReference type="EC" id="5.1.1.1" evidence="3"/>
<evidence type="ECO:0000259" key="2">
    <source>
        <dbReference type="Pfam" id="PF01168"/>
    </source>
</evidence>
<gene>
    <name evidence="3" type="ORF">L1785_14400</name>
</gene>
<dbReference type="GO" id="GO:0008784">
    <property type="term" value="F:alanine racemase activity"/>
    <property type="evidence" value="ECO:0007669"/>
    <property type="project" value="UniProtKB-EC"/>
</dbReference>
<protein>
    <submittedName>
        <fullName evidence="3">Alanine racemase</fullName>
        <ecNumber evidence="3">5.1.1.1</ecNumber>
    </submittedName>
</protein>
<name>A0AA41QHG7_9MICO</name>
<dbReference type="InterPro" id="IPR051466">
    <property type="entry name" value="D-amino_acid_metab_enzyme"/>
</dbReference>
<accession>A0AA41QHG7</accession>
<dbReference type="SUPFAM" id="SSF51419">
    <property type="entry name" value="PLP-binding barrel"/>
    <property type="match status" value="1"/>
</dbReference>
<dbReference type="PANTHER" id="PTHR28004:SF2">
    <property type="entry name" value="D-SERINE DEHYDRATASE"/>
    <property type="match status" value="1"/>
</dbReference>
<dbReference type="RefSeq" id="WP_236090072.1">
    <property type="nucleotide sequence ID" value="NZ_JAKGSG010000040.1"/>
</dbReference>
<dbReference type="GO" id="GO:0036088">
    <property type="term" value="P:D-serine catabolic process"/>
    <property type="evidence" value="ECO:0007669"/>
    <property type="project" value="TreeGrafter"/>
</dbReference>
<dbReference type="GO" id="GO:0008721">
    <property type="term" value="F:D-serine ammonia-lyase activity"/>
    <property type="evidence" value="ECO:0007669"/>
    <property type="project" value="TreeGrafter"/>
</dbReference>
<feature type="domain" description="Alanine racemase N-terminal" evidence="2">
    <location>
        <begin position="19"/>
        <end position="196"/>
    </location>
</feature>
<reference evidence="3" key="1">
    <citation type="submission" date="2022-01" db="EMBL/GenBank/DDBJ databases">
        <title>Antribacter sp. nov., isolated from Guizhou of China.</title>
        <authorList>
            <person name="Chengliang C."/>
            <person name="Ya Z."/>
        </authorList>
    </citation>
    <scope>NUCLEOTIDE SEQUENCE</scope>
    <source>
        <strain evidence="3">KLBMP 9083</strain>
    </source>
</reference>
<dbReference type="Proteomes" id="UP001165405">
    <property type="component" value="Unassembled WGS sequence"/>
</dbReference>
<evidence type="ECO:0000313" key="3">
    <source>
        <dbReference type="EMBL" id="MCF4122169.1"/>
    </source>
</evidence>
<dbReference type="Gene3D" id="3.20.20.10">
    <property type="entry name" value="Alanine racemase"/>
    <property type="match status" value="1"/>
</dbReference>
<keyword evidence="4" id="KW-1185">Reference proteome</keyword>
<dbReference type="EMBL" id="JAKGSG010000040">
    <property type="protein sequence ID" value="MCF4122169.1"/>
    <property type="molecule type" value="Genomic_DNA"/>
</dbReference>
<dbReference type="PANTHER" id="PTHR28004">
    <property type="entry name" value="ZGC:162816-RELATED"/>
    <property type="match status" value="1"/>
</dbReference>
<organism evidence="3 4">
    <name type="scientific">Antribacter soli</name>
    <dbReference type="NCBI Taxonomy" id="2910976"/>
    <lineage>
        <taxon>Bacteria</taxon>
        <taxon>Bacillati</taxon>
        <taxon>Actinomycetota</taxon>
        <taxon>Actinomycetes</taxon>
        <taxon>Micrococcales</taxon>
        <taxon>Promicromonosporaceae</taxon>
        <taxon>Antribacter</taxon>
    </lineage>
</organism>
<comment type="caution">
    <text evidence="3">The sequence shown here is derived from an EMBL/GenBank/DDBJ whole genome shotgun (WGS) entry which is preliminary data.</text>
</comment>
<dbReference type="Pfam" id="PF01168">
    <property type="entry name" value="Ala_racemase_N"/>
    <property type="match status" value="1"/>
</dbReference>
<keyword evidence="3" id="KW-0413">Isomerase</keyword>
<dbReference type="AlphaFoldDB" id="A0AA41QHG7"/>
<feature type="region of interest" description="Disordered" evidence="1">
    <location>
        <begin position="320"/>
        <end position="339"/>
    </location>
</feature>
<dbReference type="InterPro" id="IPR029066">
    <property type="entry name" value="PLP-binding_barrel"/>
</dbReference>
<sequence>MTARLSAATAHLPAPVAVVDLDAFDGNAADLLRRAGGVPVRLASKSVRVRSLVTRGLAAGFTGVMTYSLREALWLVGEGVRDVLVGYPTVDRAALAELAADPVARREITLMADSGAHLELIAAAVEGPGGDDVGVCLDVDSSLRLGAGPLTAHLGVRRSPLREPADVASVAHRAEATPGLRVRGLMFYEAQVAGLQDSSAAVRLVKRLSVREVSRRRALVVAEVSSAVGHRLDLVNAGGTGSLEVSAGAEGVTEVTAGSGLFVPGLFDGYRAFTPRPAAWFGLDVVREPGPGWATAFGGGYIASGPSGRDRLPRVVTPGWELSGTEGAGEVQTPLRRRGGAPLRTGDRAWFRHAKGGELAERFTEVHLVRGDQVVETVPTYRGEGKAFG</sequence>
<dbReference type="InterPro" id="IPR001608">
    <property type="entry name" value="Ala_racemase_N"/>
</dbReference>
<evidence type="ECO:0000313" key="4">
    <source>
        <dbReference type="Proteomes" id="UP001165405"/>
    </source>
</evidence>